<evidence type="ECO:0000256" key="1">
    <source>
        <dbReference type="ARBA" id="ARBA00022490"/>
    </source>
</evidence>
<comment type="similarity">
    <text evidence="10">Belongs to the MurCDEF family. MurF subfamily.</text>
</comment>
<reference evidence="15 16" key="1">
    <citation type="submission" date="2019-01" db="EMBL/GenBank/DDBJ databases">
        <title>Filimonas sp. strain TTM-71.</title>
        <authorList>
            <person name="Chen W.-M."/>
        </authorList>
    </citation>
    <scope>NUCLEOTIDE SEQUENCE [LARGE SCALE GENOMIC DNA]</scope>
    <source>
        <strain evidence="15 16">TTM-71</strain>
    </source>
</reference>
<comment type="pathway">
    <text evidence="10 11">Cell wall biogenesis; peptidoglycan biosynthesis.</text>
</comment>
<name>A0A4Q1D1K6_9BACT</name>
<evidence type="ECO:0000259" key="13">
    <source>
        <dbReference type="Pfam" id="PF02875"/>
    </source>
</evidence>
<keyword evidence="8 10" id="KW-0131">Cell cycle</keyword>
<dbReference type="GO" id="GO:0009252">
    <property type="term" value="P:peptidoglycan biosynthetic process"/>
    <property type="evidence" value="ECO:0007669"/>
    <property type="project" value="UniProtKB-UniRule"/>
</dbReference>
<evidence type="ECO:0000256" key="9">
    <source>
        <dbReference type="ARBA" id="ARBA00023316"/>
    </source>
</evidence>
<dbReference type="SUPFAM" id="SSF63418">
    <property type="entry name" value="MurE/MurF N-terminal domain"/>
    <property type="match status" value="1"/>
</dbReference>
<dbReference type="InterPro" id="IPR036565">
    <property type="entry name" value="Mur-like_cat_sf"/>
</dbReference>
<dbReference type="PANTHER" id="PTHR43024:SF1">
    <property type="entry name" value="UDP-N-ACETYLMURAMOYL-TRIPEPTIDE--D-ALANYL-D-ALANINE LIGASE"/>
    <property type="match status" value="1"/>
</dbReference>
<keyword evidence="5 10" id="KW-0067">ATP-binding</keyword>
<dbReference type="AlphaFoldDB" id="A0A4Q1D1K6"/>
<dbReference type="GO" id="GO:0008360">
    <property type="term" value="P:regulation of cell shape"/>
    <property type="evidence" value="ECO:0007669"/>
    <property type="project" value="UniProtKB-KW"/>
</dbReference>
<keyword evidence="16" id="KW-1185">Reference proteome</keyword>
<evidence type="ECO:0000259" key="12">
    <source>
        <dbReference type="Pfam" id="PF01225"/>
    </source>
</evidence>
<comment type="catalytic activity">
    <reaction evidence="10 11">
        <text>D-alanyl-D-alanine + UDP-N-acetyl-alpha-D-muramoyl-L-alanyl-gamma-D-glutamyl-meso-2,6-diaminopimelate + ATP = UDP-N-acetyl-alpha-D-muramoyl-L-alanyl-gamma-D-glutamyl-meso-2,6-diaminopimeloyl-D-alanyl-D-alanine + ADP + phosphate + H(+)</text>
        <dbReference type="Rhea" id="RHEA:28374"/>
        <dbReference type="ChEBI" id="CHEBI:15378"/>
        <dbReference type="ChEBI" id="CHEBI:30616"/>
        <dbReference type="ChEBI" id="CHEBI:43474"/>
        <dbReference type="ChEBI" id="CHEBI:57822"/>
        <dbReference type="ChEBI" id="CHEBI:61386"/>
        <dbReference type="ChEBI" id="CHEBI:83905"/>
        <dbReference type="ChEBI" id="CHEBI:456216"/>
        <dbReference type="EC" id="6.3.2.10"/>
    </reaction>
</comment>
<dbReference type="NCBIfam" id="TIGR01143">
    <property type="entry name" value="murF"/>
    <property type="match status" value="1"/>
</dbReference>
<sequence length="450" mass="49132">MKAIHVQRRVAFFCPSSSIFTKNYAVTIPELYSLFLLHPSVETDTRKLKKGDLFFALKGPSFNGNTFALKALEAGAAYAVIDEPIAPNNGRLILVDDVLTTLQQLARHHREQFNIPFIAITGSNGKTTTKELVHAVLASHYTTCTTQGNLNNHIGIPLTLLRVQKDAQFAVIEMGANHQKEIEGYCTYVQPTHGIITNAGKAHLEGFGGEAGVRKGKGELFDYLRAHNGVAFAFNDYDYLHEMSAGIPTIEWYGTTSGTVTGEVAHSEPFLVLKMTSGVNFKALSTQLVGSYNLPNVLCAVAVGKHFNVPEDKMVAALSQYTPSNSRSQLVNAGSNKIILDAYNANPSSMKAAIENFAKVEAAQKILLLGAMMELGPESIAEHQQLVDLIARYNWHAVALVGGDFAKVSHPYHYFQNAAAAAEWLKAQNFTDSYLLVKGSRSIGMEKVIQ</sequence>
<dbReference type="GO" id="GO:0071555">
    <property type="term" value="P:cell wall organization"/>
    <property type="evidence" value="ECO:0007669"/>
    <property type="project" value="UniProtKB-KW"/>
</dbReference>
<dbReference type="Proteomes" id="UP000290545">
    <property type="component" value="Unassembled WGS sequence"/>
</dbReference>
<evidence type="ECO:0000256" key="4">
    <source>
        <dbReference type="ARBA" id="ARBA00022741"/>
    </source>
</evidence>
<feature type="domain" description="Mur ligase C-terminal" evidence="13">
    <location>
        <begin position="327"/>
        <end position="441"/>
    </location>
</feature>
<keyword evidence="1 10" id="KW-0963">Cytoplasm</keyword>
<organism evidence="15 16">
    <name type="scientific">Filimonas effusa</name>
    <dbReference type="NCBI Taxonomy" id="2508721"/>
    <lineage>
        <taxon>Bacteria</taxon>
        <taxon>Pseudomonadati</taxon>
        <taxon>Bacteroidota</taxon>
        <taxon>Chitinophagia</taxon>
        <taxon>Chitinophagales</taxon>
        <taxon>Chitinophagaceae</taxon>
        <taxon>Filimonas</taxon>
    </lineage>
</organism>
<dbReference type="Pfam" id="PF08245">
    <property type="entry name" value="Mur_ligase_M"/>
    <property type="match status" value="1"/>
</dbReference>
<dbReference type="InterPro" id="IPR036615">
    <property type="entry name" value="Mur_ligase_C_dom_sf"/>
</dbReference>
<dbReference type="PANTHER" id="PTHR43024">
    <property type="entry name" value="UDP-N-ACETYLMURAMOYL-TRIPEPTIDE--D-ALANYL-D-ALANINE LIGASE"/>
    <property type="match status" value="1"/>
</dbReference>
<dbReference type="Pfam" id="PF02875">
    <property type="entry name" value="Mur_ligase_C"/>
    <property type="match status" value="1"/>
</dbReference>
<dbReference type="Pfam" id="PF01225">
    <property type="entry name" value="Mur_ligase"/>
    <property type="match status" value="1"/>
</dbReference>
<keyword evidence="3 10" id="KW-0132">Cell division</keyword>
<evidence type="ECO:0000256" key="10">
    <source>
        <dbReference type="HAMAP-Rule" id="MF_02019"/>
    </source>
</evidence>
<evidence type="ECO:0000256" key="7">
    <source>
        <dbReference type="ARBA" id="ARBA00022984"/>
    </source>
</evidence>
<evidence type="ECO:0000256" key="8">
    <source>
        <dbReference type="ARBA" id="ARBA00023306"/>
    </source>
</evidence>
<accession>A0A4Q1D1K6</accession>
<keyword evidence="6 10" id="KW-0133">Cell shape</keyword>
<feature type="domain" description="Mur ligase N-terminal catalytic" evidence="12">
    <location>
        <begin position="41"/>
        <end position="109"/>
    </location>
</feature>
<feature type="domain" description="Mur ligase central" evidence="14">
    <location>
        <begin position="120"/>
        <end position="303"/>
    </location>
</feature>
<evidence type="ECO:0000256" key="2">
    <source>
        <dbReference type="ARBA" id="ARBA00022598"/>
    </source>
</evidence>
<dbReference type="Gene3D" id="3.40.1190.10">
    <property type="entry name" value="Mur-like, catalytic domain"/>
    <property type="match status" value="1"/>
</dbReference>
<dbReference type="SUPFAM" id="SSF53244">
    <property type="entry name" value="MurD-like peptide ligases, peptide-binding domain"/>
    <property type="match status" value="1"/>
</dbReference>
<evidence type="ECO:0000256" key="11">
    <source>
        <dbReference type="RuleBase" id="RU004136"/>
    </source>
</evidence>
<dbReference type="EMBL" id="SDHZ01000003">
    <property type="protein sequence ID" value="RXK81736.1"/>
    <property type="molecule type" value="Genomic_DNA"/>
</dbReference>
<keyword evidence="4 10" id="KW-0547">Nucleotide-binding</keyword>
<dbReference type="Gene3D" id="3.90.190.20">
    <property type="entry name" value="Mur ligase, C-terminal domain"/>
    <property type="match status" value="1"/>
</dbReference>
<evidence type="ECO:0000256" key="5">
    <source>
        <dbReference type="ARBA" id="ARBA00022840"/>
    </source>
</evidence>
<dbReference type="InterPro" id="IPR004101">
    <property type="entry name" value="Mur_ligase_C"/>
</dbReference>
<keyword evidence="2 10" id="KW-0436">Ligase</keyword>
<comment type="caution">
    <text evidence="15">The sequence shown here is derived from an EMBL/GenBank/DDBJ whole genome shotgun (WGS) entry which is preliminary data.</text>
</comment>
<dbReference type="InterPro" id="IPR005863">
    <property type="entry name" value="UDP-N-AcMur_synth"/>
</dbReference>
<comment type="subcellular location">
    <subcellularLocation>
        <location evidence="10 11">Cytoplasm</location>
    </subcellularLocation>
</comment>
<dbReference type="GO" id="GO:0047480">
    <property type="term" value="F:UDP-N-acetylmuramoyl-tripeptide-D-alanyl-D-alanine ligase activity"/>
    <property type="evidence" value="ECO:0007669"/>
    <property type="project" value="UniProtKB-UniRule"/>
</dbReference>
<dbReference type="EC" id="6.3.2.10" evidence="10 11"/>
<dbReference type="InterPro" id="IPR051046">
    <property type="entry name" value="MurCDEF_CellWall_CoF430Synth"/>
</dbReference>
<evidence type="ECO:0000313" key="16">
    <source>
        <dbReference type="Proteomes" id="UP000290545"/>
    </source>
</evidence>
<dbReference type="GO" id="GO:0005524">
    <property type="term" value="F:ATP binding"/>
    <property type="evidence" value="ECO:0007669"/>
    <property type="project" value="UniProtKB-UniRule"/>
</dbReference>
<feature type="binding site" evidence="10">
    <location>
        <begin position="122"/>
        <end position="128"/>
    </location>
    <ligand>
        <name>ATP</name>
        <dbReference type="ChEBI" id="CHEBI:30616"/>
    </ligand>
</feature>
<dbReference type="GO" id="GO:0005737">
    <property type="term" value="C:cytoplasm"/>
    <property type="evidence" value="ECO:0007669"/>
    <property type="project" value="UniProtKB-SubCell"/>
</dbReference>
<dbReference type="InterPro" id="IPR013221">
    <property type="entry name" value="Mur_ligase_cen"/>
</dbReference>
<dbReference type="InterPro" id="IPR035911">
    <property type="entry name" value="MurE/MurF_N"/>
</dbReference>
<dbReference type="Gene3D" id="3.40.1390.10">
    <property type="entry name" value="MurE/MurF, N-terminal domain"/>
    <property type="match status" value="1"/>
</dbReference>
<evidence type="ECO:0000256" key="6">
    <source>
        <dbReference type="ARBA" id="ARBA00022960"/>
    </source>
</evidence>
<proteinExistence type="inferred from homology"/>
<protein>
    <recommendedName>
        <fullName evidence="10 11">UDP-N-acetylmuramoyl-tripeptide--D-alanyl-D-alanine ligase</fullName>
        <ecNumber evidence="10 11">6.3.2.10</ecNumber>
    </recommendedName>
    <alternativeName>
        <fullName evidence="10">D-alanyl-D-alanine-adding enzyme</fullName>
    </alternativeName>
</protein>
<dbReference type="OrthoDB" id="9801978at2"/>
<dbReference type="GO" id="GO:0051301">
    <property type="term" value="P:cell division"/>
    <property type="evidence" value="ECO:0007669"/>
    <property type="project" value="UniProtKB-KW"/>
</dbReference>
<dbReference type="InterPro" id="IPR000713">
    <property type="entry name" value="Mur_ligase_N"/>
</dbReference>
<dbReference type="GO" id="GO:0008766">
    <property type="term" value="F:UDP-N-acetylmuramoylalanyl-D-glutamyl-2,6-diaminopimelate-D-alanyl-D-alanine ligase activity"/>
    <property type="evidence" value="ECO:0007669"/>
    <property type="project" value="RHEA"/>
</dbReference>
<keyword evidence="9 10" id="KW-0961">Cell wall biogenesis/degradation</keyword>
<dbReference type="HAMAP" id="MF_02019">
    <property type="entry name" value="MurF"/>
    <property type="match status" value="1"/>
</dbReference>
<evidence type="ECO:0000256" key="3">
    <source>
        <dbReference type="ARBA" id="ARBA00022618"/>
    </source>
</evidence>
<gene>
    <name evidence="10" type="primary">murF</name>
    <name evidence="15" type="ORF">ESB13_18255</name>
</gene>
<evidence type="ECO:0000313" key="15">
    <source>
        <dbReference type="EMBL" id="RXK81736.1"/>
    </source>
</evidence>
<dbReference type="SUPFAM" id="SSF53623">
    <property type="entry name" value="MurD-like peptide ligases, catalytic domain"/>
    <property type="match status" value="1"/>
</dbReference>
<comment type="function">
    <text evidence="10 11">Involved in cell wall formation. Catalyzes the final step in the synthesis of UDP-N-acetylmuramoyl-pentapeptide, the precursor of murein.</text>
</comment>
<evidence type="ECO:0000259" key="14">
    <source>
        <dbReference type="Pfam" id="PF08245"/>
    </source>
</evidence>
<dbReference type="UniPathway" id="UPA00219"/>
<keyword evidence="7 10" id="KW-0573">Peptidoglycan synthesis</keyword>